<feature type="transmembrane region" description="Helical" evidence="1">
    <location>
        <begin position="48"/>
        <end position="65"/>
    </location>
</feature>
<feature type="transmembrane region" description="Helical" evidence="1">
    <location>
        <begin position="85"/>
        <end position="108"/>
    </location>
</feature>
<proteinExistence type="predicted"/>
<dbReference type="OrthoDB" id="8116601at2"/>
<keyword evidence="1" id="KW-1133">Transmembrane helix</keyword>
<keyword evidence="1" id="KW-0812">Transmembrane</keyword>
<gene>
    <name evidence="2" type="ORF">CU103_02270</name>
</gene>
<organism evidence="2 3">
    <name type="scientific">Phyllobacterium sophorae</name>
    <dbReference type="NCBI Taxonomy" id="1520277"/>
    <lineage>
        <taxon>Bacteria</taxon>
        <taxon>Pseudomonadati</taxon>
        <taxon>Pseudomonadota</taxon>
        <taxon>Alphaproteobacteria</taxon>
        <taxon>Hyphomicrobiales</taxon>
        <taxon>Phyllobacteriaceae</taxon>
        <taxon>Phyllobacterium</taxon>
    </lineage>
</organism>
<dbReference type="Proteomes" id="UP000241764">
    <property type="component" value="Unassembled WGS sequence"/>
</dbReference>
<evidence type="ECO:0000256" key="1">
    <source>
        <dbReference type="SAM" id="Phobius"/>
    </source>
</evidence>
<accession>A0A2P7BL57</accession>
<comment type="caution">
    <text evidence="2">The sequence shown here is derived from an EMBL/GenBank/DDBJ whole genome shotgun (WGS) entry which is preliminary data.</text>
</comment>
<reference evidence="3" key="1">
    <citation type="submission" date="2017-11" db="EMBL/GenBank/DDBJ databases">
        <authorList>
            <person name="Kuznetsova I."/>
            <person name="Sazanova A."/>
            <person name="Chirak E."/>
            <person name="Safronova V."/>
            <person name="Willems A."/>
        </authorList>
    </citation>
    <scope>NUCLEOTIDE SEQUENCE [LARGE SCALE GENOMIC DNA]</scope>
    <source>
        <strain evidence="3">CCBAU 03422</strain>
    </source>
</reference>
<protein>
    <submittedName>
        <fullName evidence="2">Uncharacterized protein</fullName>
    </submittedName>
</protein>
<feature type="transmembrane region" description="Helical" evidence="1">
    <location>
        <begin position="6"/>
        <end position="27"/>
    </location>
</feature>
<evidence type="ECO:0000313" key="3">
    <source>
        <dbReference type="Proteomes" id="UP000241764"/>
    </source>
</evidence>
<name>A0A2P7BL57_9HYPH</name>
<evidence type="ECO:0000313" key="2">
    <source>
        <dbReference type="EMBL" id="PSH67206.1"/>
    </source>
</evidence>
<dbReference type="EMBL" id="PGGM01000001">
    <property type="protein sequence ID" value="PSH67206.1"/>
    <property type="molecule type" value="Genomic_DNA"/>
</dbReference>
<sequence>MSALVPVLTVYFLYTMSSVPFIVWAGRSAYTGTIASKAPRPWPGKTSTIMRVLLPLLLIFLYAWNVSESAKSGALNAEAVGTSAWMPYQFLLLPPAFGSIAGYGIGFIMGKRARVHEREG</sequence>
<dbReference type="RefSeq" id="WP_106662273.1">
    <property type="nucleotide sequence ID" value="NZ_PGGM01000001.1"/>
</dbReference>
<keyword evidence="3" id="KW-1185">Reference proteome</keyword>
<dbReference type="AlphaFoldDB" id="A0A2P7BL57"/>
<keyword evidence="1" id="KW-0472">Membrane</keyword>